<dbReference type="GO" id="GO:0005634">
    <property type="term" value="C:nucleus"/>
    <property type="evidence" value="ECO:0007669"/>
    <property type="project" value="TreeGrafter"/>
</dbReference>
<evidence type="ECO:0000256" key="7">
    <source>
        <dbReference type="ARBA" id="ARBA00022833"/>
    </source>
</evidence>
<dbReference type="SMART" id="SM00184">
    <property type="entry name" value="RING"/>
    <property type="match status" value="1"/>
</dbReference>
<dbReference type="InterPro" id="IPR001841">
    <property type="entry name" value="Znf_RING"/>
</dbReference>
<dbReference type="PANTHER" id="PTHR45626:SF17">
    <property type="entry name" value="HELICASE-LIKE TRANSCRIPTION FACTOR"/>
    <property type="match status" value="1"/>
</dbReference>
<evidence type="ECO:0000256" key="9">
    <source>
        <dbReference type="PROSITE-ProRule" id="PRU00175"/>
    </source>
</evidence>
<dbReference type="GO" id="GO:0004386">
    <property type="term" value="F:helicase activity"/>
    <property type="evidence" value="ECO:0007669"/>
    <property type="project" value="UniProtKB-KW"/>
</dbReference>
<dbReference type="InterPro" id="IPR018957">
    <property type="entry name" value="Znf_C3HC4_RING-type"/>
</dbReference>
<protein>
    <recommendedName>
        <fullName evidence="10">RING-type domain-containing protein</fullName>
    </recommendedName>
</protein>
<comment type="similarity">
    <text evidence="1">Belongs to the SNF2/RAD54 helicase family.</text>
</comment>
<dbReference type="GO" id="GO:0008270">
    <property type="term" value="F:zinc ion binding"/>
    <property type="evidence" value="ECO:0007669"/>
    <property type="project" value="UniProtKB-KW"/>
</dbReference>
<evidence type="ECO:0000256" key="6">
    <source>
        <dbReference type="ARBA" id="ARBA00022806"/>
    </source>
</evidence>
<keyword evidence="6" id="KW-0347">Helicase</keyword>
<evidence type="ECO:0000313" key="11">
    <source>
        <dbReference type="EMBL" id="KAF2419695.1"/>
    </source>
</evidence>
<dbReference type="Gene3D" id="3.30.40.10">
    <property type="entry name" value="Zinc/RING finger domain, C3HC4 (zinc finger)"/>
    <property type="match status" value="1"/>
</dbReference>
<dbReference type="InterPro" id="IPR000330">
    <property type="entry name" value="SNF2_N"/>
</dbReference>
<dbReference type="SUPFAM" id="SSF57850">
    <property type="entry name" value="RING/U-box"/>
    <property type="match status" value="1"/>
</dbReference>
<evidence type="ECO:0000256" key="1">
    <source>
        <dbReference type="ARBA" id="ARBA00007025"/>
    </source>
</evidence>
<dbReference type="Proteomes" id="UP000800235">
    <property type="component" value="Unassembled WGS sequence"/>
</dbReference>
<dbReference type="InterPro" id="IPR038718">
    <property type="entry name" value="SNF2-like_sf"/>
</dbReference>
<dbReference type="GO" id="GO:0006281">
    <property type="term" value="P:DNA repair"/>
    <property type="evidence" value="ECO:0007669"/>
    <property type="project" value="TreeGrafter"/>
</dbReference>
<proteinExistence type="inferred from homology"/>
<evidence type="ECO:0000259" key="10">
    <source>
        <dbReference type="PROSITE" id="PS50089"/>
    </source>
</evidence>
<sequence>MTGTPIMDDIKEVDPFFKFLAVKGTGSLKTFKQNFCSDTDPDHPRRLSEMLRNIMLRRTHQSRILGAPILKLPSNKSETVYLEMTPLERRVVTEIVDYYKMQFSNDGDKATGSQAAIERIQAVYPQHALKTNGGARYGDCPPNMGRYTQLLAKQKKRRKVQKKKLSCMYCDLDAINPKSSDCEHIFCEECAQSLLDADVDSARVVCPECNTEISTFASVDPSSGSSPSLPPSEKFFELPGLLMPSTKTLEVKNRILKWKSENTRCKIIIFTQFQETVDLMCQICKIDGWQAYQYYGKQSKAAKNKVTQEFNAFNGMCILVATV</sequence>
<dbReference type="InterPro" id="IPR001650">
    <property type="entry name" value="Helicase_C-like"/>
</dbReference>
<dbReference type="PROSITE" id="PS50089">
    <property type="entry name" value="ZF_RING_2"/>
    <property type="match status" value="1"/>
</dbReference>
<evidence type="ECO:0000256" key="3">
    <source>
        <dbReference type="ARBA" id="ARBA00022741"/>
    </source>
</evidence>
<keyword evidence="8" id="KW-0067">ATP-binding</keyword>
<dbReference type="GO" id="GO:0005524">
    <property type="term" value="F:ATP binding"/>
    <property type="evidence" value="ECO:0007669"/>
    <property type="project" value="UniProtKB-KW"/>
</dbReference>
<keyword evidence="2" id="KW-0479">Metal-binding</keyword>
<evidence type="ECO:0000256" key="4">
    <source>
        <dbReference type="ARBA" id="ARBA00022771"/>
    </source>
</evidence>
<dbReference type="Pfam" id="PF00097">
    <property type="entry name" value="zf-C3HC4"/>
    <property type="match status" value="1"/>
</dbReference>
<dbReference type="Pfam" id="PF00176">
    <property type="entry name" value="SNF2-rel_dom"/>
    <property type="match status" value="1"/>
</dbReference>
<dbReference type="SUPFAM" id="SSF52540">
    <property type="entry name" value="P-loop containing nucleoside triphosphate hydrolases"/>
    <property type="match status" value="1"/>
</dbReference>
<dbReference type="PANTHER" id="PTHR45626">
    <property type="entry name" value="TRANSCRIPTION TERMINATION FACTOR 2-RELATED"/>
    <property type="match status" value="1"/>
</dbReference>
<dbReference type="Gene3D" id="3.40.50.300">
    <property type="entry name" value="P-loop containing nucleotide triphosphate hydrolases"/>
    <property type="match status" value="1"/>
</dbReference>
<organism evidence="11 12">
    <name type="scientific">Tothia fuscella</name>
    <dbReference type="NCBI Taxonomy" id="1048955"/>
    <lineage>
        <taxon>Eukaryota</taxon>
        <taxon>Fungi</taxon>
        <taxon>Dikarya</taxon>
        <taxon>Ascomycota</taxon>
        <taxon>Pezizomycotina</taxon>
        <taxon>Dothideomycetes</taxon>
        <taxon>Pleosporomycetidae</taxon>
        <taxon>Venturiales</taxon>
        <taxon>Cylindrosympodiaceae</taxon>
        <taxon>Tothia</taxon>
    </lineage>
</organism>
<dbReference type="EMBL" id="MU007117">
    <property type="protein sequence ID" value="KAF2419695.1"/>
    <property type="molecule type" value="Genomic_DNA"/>
</dbReference>
<dbReference type="InterPro" id="IPR050628">
    <property type="entry name" value="SNF2_RAD54_helicase_TF"/>
</dbReference>
<dbReference type="InterPro" id="IPR017907">
    <property type="entry name" value="Znf_RING_CS"/>
</dbReference>
<keyword evidence="7" id="KW-0862">Zinc</keyword>
<dbReference type="AlphaFoldDB" id="A0A9P4NFU0"/>
<dbReference type="InterPro" id="IPR013083">
    <property type="entry name" value="Znf_RING/FYVE/PHD"/>
</dbReference>
<feature type="domain" description="RING-type" evidence="10">
    <location>
        <begin position="167"/>
        <end position="210"/>
    </location>
</feature>
<dbReference type="Pfam" id="PF00271">
    <property type="entry name" value="Helicase_C"/>
    <property type="match status" value="1"/>
</dbReference>
<keyword evidence="12" id="KW-1185">Reference proteome</keyword>
<keyword evidence="4 9" id="KW-0863">Zinc-finger</keyword>
<dbReference type="GO" id="GO:0008094">
    <property type="term" value="F:ATP-dependent activity, acting on DNA"/>
    <property type="evidence" value="ECO:0007669"/>
    <property type="project" value="TreeGrafter"/>
</dbReference>
<keyword evidence="3" id="KW-0547">Nucleotide-binding</keyword>
<dbReference type="Gene3D" id="3.40.50.10810">
    <property type="entry name" value="Tandem AAA-ATPase domain"/>
    <property type="match status" value="1"/>
</dbReference>
<accession>A0A9P4NFU0</accession>
<dbReference type="GO" id="GO:0016787">
    <property type="term" value="F:hydrolase activity"/>
    <property type="evidence" value="ECO:0007669"/>
    <property type="project" value="UniProtKB-KW"/>
</dbReference>
<name>A0A9P4NFU0_9PEZI</name>
<reference evidence="11" key="1">
    <citation type="journal article" date="2020" name="Stud. Mycol.">
        <title>101 Dothideomycetes genomes: a test case for predicting lifestyles and emergence of pathogens.</title>
        <authorList>
            <person name="Haridas S."/>
            <person name="Albert R."/>
            <person name="Binder M."/>
            <person name="Bloem J."/>
            <person name="Labutti K."/>
            <person name="Salamov A."/>
            <person name="Andreopoulos B."/>
            <person name="Baker S."/>
            <person name="Barry K."/>
            <person name="Bills G."/>
            <person name="Bluhm B."/>
            <person name="Cannon C."/>
            <person name="Castanera R."/>
            <person name="Culley D."/>
            <person name="Daum C."/>
            <person name="Ezra D."/>
            <person name="Gonzalez J."/>
            <person name="Henrissat B."/>
            <person name="Kuo A."/>
            <person name="Liang C."/>
            <person name="Lipzen A."/>
            <person name="Lutzoni F."/>
            <person name="Magnuson J."/>
            <person name="Mondo S."/>
            <person name="Nolan M."/>
            <person name="Ohm R."/>
            <person name="Pangilinan J."/>
            <person name="Park H.-J."/>
            <person name="Ramirez L."/>
            <person name="Alfaro M."/>
            <person name="Sun H."/>
            <person name="Tritt A."/>
            <person name="Yoshinaga Y."/>
            <person name="Zwiers L.-H."/>
            <person name="Turgeon B."/>
            <person name="Goodwin S."/>
            <person name="Spatafora J."/>
            <person name="Crous P."/>
            <person name="Grigoriev I."/>
        </authorList>
    </citation>
    <scope>NUCLEOTIDE SEQUENCE</scope>
    <source>
        <strain evidence="11">CBS 130266</strain>
    </source>
</reference>
<evidence type="ECO:0000256" key="2">
    <source>
        <dbReference type="ARBA" id="ARBA00022723"/>
    </source>
</evidence>
<gene>
    <name evidence="11" type="ORF">EJ08DRAFT_683563</name>
</gene>
<evidence type="ECO:0000313" key="12">
    <source>
        <dbReference type="Proteomes" id="UP000800235"/>
    </source>
</evidence>
<evidence type="ECO:0000256" key="5">
    <source>
        <dbReference type="ARBA" id="ARBA00022801"/>
    </source>
</evidence>
<dbReference type="PROSITE" id="PS00518">
    <property type="entry name" value="ZF_RING_1"/>
    <property type="match status" value="1"/>
</dbReference>
<comment type="caution">
    <text evidence="11">The sequence shown here is derived from an EMBL/GenBank/DDBJ whole genome shotgun (WGS) entry which is preliminary data.</text>
</comment>
<keyword evidence="5" id="KW-0378">Hydrolase</keyword>
<evidence type="ECO:0000256" key="8">
    <source>
        <dbReference type="ARBA" id="ARBA00022840"/>
    </source>
</evidence>
<dbReference type="OrthoDB" id="448448at2759"/>
<dbReference type="InterPro" id="IPR027417">
    <property type="entry name" value="P-loop_NTPase"/>
</dbReference>